<accession>A0A0R1VHS1</accession>
<dbReference type="EMBL" id="AZGB01000022">
    <property type="protein sequence ID" value="KRM05214.1"/>
    <property type="molecule type" value="Genomic_DNA"/>
</dbReference>
<comment type="caution">
    <text evidence="2">The sequence shown here is derived from an EMBL/GenBank/DDBJ whole genome shotgun (WGS) entry which is preliminary data.</text>
</comment>
<name>A0A0R1VHS1_9LACO</name>
<organism evidence="2 3">
    <name type="scientific">Liquorilactobacillus ghanensis DSM 18630</name>
    <dbReference type="NCBI Taxonomy" id="1423750"/>
    <lineage>
        <taxon>Bacteria</taxon>
        <taxon>Bacillati</taxon>
        <taxon>Bacillota</taxon>
        <taxon>Bacilli</taxon>
        <taxon>Lactobacillales</taxon>
        <taxon>Lactobacillaceae</taxon>
        <taxon>Liquorilactobacillus</taxon>
    </lineage>
</organism>
<keyword evidence="3" id="KW-1185">Reference proteome</keyword>
<dbReference type="PATRIC" id="fig|1423750.3.peg.1729"/>
<dbReference type="Pfam" id="PF07872">
    <property type="entry name" value="DUF1659"/>
    <property type="match status" value="1"/>
</dbReference>
<protein>
    <recommendedName>
        <fullName evidence="1">DUF1659 domain-containing protein</fullName>
    </recommendedName>
</protein>
<dbReference type="InterPro" id="IPR012454">
    <property type="entry name" value="DUF1659"/>
</dbReference>
<dbReference type="RefSeq" id="WP_057872273.1">
    <property type="nucleotide sequence ID" value="NZ_AZGB01000022.1"/>
</dbReference>
<dbReference type="AlphaFoldDB" id="A0A0R1VHS1"/>
<evidence type="ECO:0000313" key="3">
    <source>
        <dbReference type="Proteomes" id="UP000051451"/>
    </source>
</evidence>
<evidence type="ECO:0000313" key="2">
    <source>
        <dbReference type="EMBL" id="KRM05214.1"/>
    </source>
</evidence>
<gene>
    <name evidence="2" type="ORF">FC89_GL001684</name>
</gene>
<dbReference type="Proteomes" id="UP000051451">
    <property type="component" value="Unassembled WGS sequence"/>
</dbReference>
<reference evidence="2 3" key="1">
    <citation type="journal article" date="2015" name="Genome Announc.">
        <title>Expanding the biotechnology potential of lactobacilli through comparative genomics of 213 strains and associated genera.</title>
        <authorList>
            <person name="Sun Z."/>
            <person name="Harris H.M."/>
            <person name="McCann A."/>
            <person name="Guo C."/>
            <person name="Argimon S."/>
            <person name="Zhang W."/>
            <person name="Yang X."/>
            <person name="Jeffery I.B."/>
            <person name="Cooney J.C."/>
            <person name="Kagawa T.F."/>
            <person name="Liu W."/>
            <person name="Song Y."/>
            <person name="Salvetti E."/>
            <person name="Wrobel A."/>
            <person name="Rasinkangas P."/>
            <person name="Parkhill J."/>
            <person name="Rea M.C."/>
            <person name="O'Sullivan O."/>
            <person name="Ritari J."/>
            <person name="Douillard F.P."/>
            <person name="Paul Ross R."/>
            <person name="Yang R."/>
            <person name="Briner A.E."/>
            <person name="Felis G.E."/>
            <person name="de Vos W.M."/>
            <person name="Barrangou R."/>
            <person name="Klaenhammer T.R."/>
            <person name="Caufield P.W."/>
            <person name="Cui Y."/>
            <person name="Zhang H."/>
            <person name="O'Toole P.W."/>
        </authorList>
    </citation>
    <scope>NUCLEOTIDE SEQUENCE [LARGE SCALE GENOMIC DNA]</scope>
    <source>
        <strain evidence="2 3">DSM 18630</strain>
    </source>
</reference>
<sequence length="66" mass="7197">MSKTWLKSNLVTITTDNAGKERKRTFNNISSSATEEKINDFGKIVAELTGLPITDINLTVVSAIAE</sequence>
<proteinExistence type="predicted"/>
<dbReference type="GeneID" id="98319545"/>
<dbReference type="OrthoDB" id="2324006at2"/>
<evidence type="ECO:0000259" key="1">
    <source>
        <dbReference type="Pfam" id="PF07872"/>
    </source>
</evidence>
<dbReference type="STRING" id="1423750.FC89_GL001684"/>
<feature type="domain" description="DUF1659" evidence="1">
    <location>
        <begin position="3"/>
        <end position="65"/>
    </location>
</feature>